<evidence type="ECO:0000313" key="2">
    <source>
        <dbReference type="Proteomes" id="UP000231823"/>
    </source>
</evidence>
<sequence>MERKINKVHIKANWYARIIEFMNKATFNNQFKVWYVESKYLKTWNKWAGGIPFYRPPAFIKENTTLNGIGKSYYIENELLQKCIQFWKENYEIKWWK</sequence>
<gene>
    <name evidence="1" type="ORF">SFLOR_v1c09750</name>
</gene>
<dbReference type="Proteomes" id="UP000231823">
    <property type="component" value="Chromosome"/>
</dbReference>
<evidence type="ECO:0000313" key="1">
    <source>
        <dbReference type="EMBL" id="AUB32023.1"/>
    </source>
</evidence>
<keyword evidence="2" id="KW-1185">Reference proteome</keyword>
<dbReference type="RefSeq" id="WP_100916976.1">
    <property type="nucleotide sequence ID" value="NZ_CP025057.1"/>
</dbReference>
<dbReference type="OrthoDB" id="9800505at2"/>
<reference evidence="1 2" key="1">
    <citation type="submission" date="2017-12" db="EMBL/GenBank/DDBJ databases">
        <title>Complete genome sequence of Spiroplasma floricola 23-6 (ATCC 29989).</title>
        <authorList>
            <person name="Tsai Y.-M."/>
            <person name="Wu P.-S."/>
            <person name="Lo W.-S."/>
            <person name="Kuo C.-H."/>
        </authorList>
    </citation>
    <scope>NUCLEOTIDE SEQUENCE [LARGE SCALE GENOMIC DNA]</scope>
    <source>
        <strain evidence="1 2">23-6</strain>
    </source>
</reference>
<dbReference type="KEGG" id="sfz:SFLOR_v1c09750"/>
<protein>
    <submittedName>
        <fullName evidence="1">Uncharacterized protein</fullName>
    </submittedName>
</protein>
<proteinExistence type="predicted"/>
<dbReference type="EMBL" id="CP025057">
    <property type="protein sequence ID" value="AUB32023.1"/>
    <property type="molecule type" value="Genomic_DNA"/>
</dbReference>
<organism evidence="1 2">
    <name type="scientific">Spiroplasma floricola 23-6</name>
    <dbReference type="NCBI Taxonomy" id="1336749"/>
    <lineage>
        <taxon>Bacteria</taxon>
        <taxon>Bacillati</taxon>
        <taxon>Mycoplasmatota</taxon>
        <taxon>Mollicutes</taxon>
        <taxon>Entomoplasmatales</taxon>
        <taxon>Spiroplasmataceae</taxon>
        <taxon>Spiroplasma</taxon>
    </lineage>
</organism>
<accession>A0A2K8SF18</accession>
<dbReference type="AlphaFoldDB" id="A0A2K8SF18"/>
<name>A0A2K8SF18_9MOLU</name>